<dbReference type="EMBL" id="FRBQ01000008">
    <property type="protein sequence ID" value="SHM80302.1"/>
    <property type="molecule type" value="Genomic_DNA"/>
</dbReference>
<dbReference type="InterPro" id="IPR005119">
    <property type="entry name" value="LysR_subst-bd"/>
</dbReference>
<dbReference type="InterPro" id="IPR036390">
    <property type="entry name" value="WH_DNA-bd_sf"/>
</dbReference>
<reference evidence="7" key="1">
    <citation type="submission" date="2016-11" db="EMBL/GenBank/DDBJ databases">
        <authorList>
            <person name="Varghese N."/>
            <person name="Submissions S."/>
        </authorList>
    </citation>
    <scope>NUCLEOTIDE SEQUENCE [LARGE SCALE GENOMIC DNA]</scope>
    <source>
        <strain evidence="7">CECT 8089</strain>
    </source>
</reference>
<protein>
    <submittedName>
        <fullName evidence="6">Transcriptional regulator, LysR family</fullName>
    </submittedName>
</protein>
<evidence type="ECO:0000256" key="2">
    <source>
        <dbReference type="ARBA" id="ARBA00023015"/>
    </source>
</evidence>
<feature type="domain" description="HTH lysR-type" evidence="5">
    <location>
        <begin position="18"/>
        <end position="70"/>
    </location>
</feature>
<sequence length="314" mass="35010">MHYLVLENNLVMDRLLAMQVFTRIVELGGFGKAADSLGLPRASVTQLIKQLERHLGAQLLQRTTRHVSPTLDGSAYYERCLAVLAEIDDAESLFSDTRANPQGRLRVDLPASLSHRVVIPALPSFFARYPRIELEMAASDRPVDLIREGVDCVVRAGEVHDVSLVARPLAQLKQITCASSRYIELHGLPQSLDELQNGHQAVNYVSPLTGRRFAFDFMVDGERQEIELPGHLAVSSSEGYVAACEAGMGIIQAPLYHVREQLRARTLCEVLPEHPPAPIALAALYPPHRQLSRRVRVFVDWLVELFGQADLQRQ</sequence>
<dbReference type="Gene3D" id="1.10.10.10">
    <property type="entry name" value="Winged helix-like DNA-binding domain superfamily/Winged helix DNA-binding domain"/>
    <property type="match status" value="1"/>
</dbReference>
<dbReference type="Gene3D" id="3.40.190.290">
    <property type="match status" value="1"/>
</dbReference>
<gene>
    <name evidence="6" type="ORF">SAMN05216288_4340</name>
</gene>
<keyword evidence="4" id="KW-0804">Transcription</keyword>
<dbReference type="PANTHER" id="PTHR30537:SF72">
    <property type="entry name" value="LYSR FAMILY TRANSCRIPTIONAL REGULATOR"/>
    <property type="match status" value="1"/>
</dbReference>
<comment type="similarity">
    <text evidence="1">Belongs to the LysR transcriptional regulatory family.</text>
</comment>
<accession>A0A1M7LQ23</accession>
<evidence type="ECO:0000256" key="3">
    <source>
        <dbReference type="ARBA" id="ARBA00023125"/>
    </source>
</evidence>
<dbReference type="CDD" id="cd08472">
    <property type="entry name" value="PBP2_CrgA_like_3"/>
    <property type="match status" value="1"/>
</dbReference>
<keyword evidence="3" id="KW-0238">DNA-binding</keyword>
<dbReference type="Pfam" id="PF03466">
    <property type="entry name" value="LysR_substrate"/>
    <property type="match status" value="1"/>
</dbReference>
<name>A0A1M7LQ23_9GAMM</name>
<keyword evidence="2" id="KW-0805">Transcription regulation</keyword>
<dbReference type="Proteomes" id="UP000184305">
    <property type="component" value="Unassembled WGS sequence"/>
</dbReference>
<dbReference type="PROSITE" id="PS50931">
    <property type="entry name" value="HTH_LYSR"/>
    <property type="match status" value="1"/>
</dbReference>
<dbReference type="GO" id="GO:0006351">
    <property type="term" value="P:DNA-templated transcription"/>
    <property type="evidence" value="ECO:0007669"/>
    <property type="project" value="TreeGrafter"/>
</dbReference>
<dbReference type="AlphaFoldDB" id="A0A1M7LQ23"/>
<dbReference type="FunFam" id="1.10.10.10:FF:000001">
    <property type="entry name" value="LysR family transcriptional regulator"/>
    <property type="match status" value="1"/>
</dbReference>
<evidence type="ECO:0000259" key="5">
    <source>
        <dbReference type="PROSITE" id="PS50931"/>
    </source>
</evidence>
<dbReference type="Pfam" id="PF00126">
    <property type="entry name" value="HTH_1"/>
    <property type="match status" value="1"/>
</dbReference>
<evidence type="ECO:0000313" key="6">
    <source>
        <dbReference type="EMBL" id="SHM80302.1"/>
    </source>
</evidence>
<dbReference type="GO" id="GO:0003700">
    <property type="term" value="F:DNA-binding transcription factor activity"/>
    <property type="evidence" value="ECO:0007669"/>
    <property type="project" value="InterPro"/>
</dbReference>
<dbReference type="STRING" id="1220495.SAMN05216288_4340"/>
<dbReference type="PANTHER" id="PTHR30537">
    <property type="entry name" value="HTH-TYPE TRANSCRIPTIONAL REGULATOR"/>
    <property type="match status" value="1"/>
</dbReference>
<keyword evidence="7" id="KW-1185">Reference proteome</keyword>
<dbReference type="InterPro" id="IPR058163">
    <property type="entry name" value="LysR-type_TF_proteobact-type"/>
</dbReference>
<dbReference type="InterPro" id="IPR036388">
    <property type="entry name" value="WH-like_DNA-bd_sf"/>
</dbReference>
<dbReference type="SUPFAM" id="SSF46785">
    <property type="entry name" value="Winged helix' DNA-binding domain"/>
    <property type="match status" value="1"/>
</dbReference>
<dbReference type="SUPFAM" id="SSF53850">
    <property type="entry name" value="Periplasmic binding protein-like II"/>
    <property type="match status" value="1"/>
</dbReference>
<dbReference type="GO" id="GO:0043565">
    <property type="term" value="F:sequence-specific DNA binding"/>
    <property type="evidence" value="ECO:0007669"/>
    <property type="project" value="TreeGrafter"/>
</dbReference>
<evidence type="ECO:0000313" key="7">
    <source>
        <dbReference type="Proteomes" id="UP000184305"/>
    </source>
</evidence>
<organism evidence="6 7">
    <name type="scientific">Phytopseudomonas punonensis</name>
    <dbReference type="NCBI Taxonomy" id="1220495"/>
    <lineage>
        <taxon>Bacteria</taxon>
        <taxon>Pseudomonadati</taxon>
        <taxon>Pseudomonadota</taxon>
        <taxon>Gammaproteobacteria</taxon>
        <taxon>Pseudomonadales</taxon>
        <taxon>Pseudomonadaceae</taxon>
        <taxon>Phytopseudomonas</taxon>
    </lineage>
</organism>
<proteinExistence type="inferred from homology"/>
<dbReference type="InterPro" id="IPR000847">
    <property type="entry name" value="LysR_HTH_N"/>
</dbReference>
<evidence type="ECO:0000256" key="1">
    <source>
        <dbReference type="ARBA" id="ARBA00009437"/>
    </source>
</evidence>
<evidence type="ECO:0000256" key="4">
    <source>
        <dbReference type="ARBA" id="ARBA00023163"/>
    </source>
</evidence>